<evidence type="ECO:0000313" key="1">
    <source>
        <dbReference type="EMBL" id="VDO40480.1"/>
    </source>
</evidence>
<reference evidence="1 2" key="2">
    <citation type="submission" date="2018-11" db="EMBL/GenBank/DDBJ databases">
        <authorList>
            <consortium name="Pathogen Informatics"/>
        </authorList>
    </citation>
    <scope>NUCLEOTIDE SEQUENCE [LARGE SCALE GENOMIC DNA]</scope>
    <source>
        <strain evidence="1 2">MHpl1</strain>
    </source>
</reference>
<dbReference type="Proteomes" id="UP000268014">
    <property type="component" value="Unassembled WGS sequence"/>
</dbReference>
<evidence type="ECO:0000313" key="2">
    <source>
        <dbReference type="Proteomes" id="UP000268014"/>
    </source>
</evidence>
<keyword evidence="2" id="KW-1185">Reference proteome</keyword>
<reference evidence="3" key="1">
    <citation type="submission" date="2017-02" db="UniProtKB">
        <authorList>
            <consortium name="WormBaseParasite"/>
        </authorList>
    </citation>
    <scope>IDENTIFICATION</scope>
</reference>
<dbReference type="EMBL" id="UZAF01017328">
    <property type="protein sequence ID" value="VDO40480.1"/>
    <property type="molecule type" value="Genomic_DNA"/>
</dbReference>
<sequence length="65" mass="7834">MRHLIVSQTIIHQLVRYIFIAPGACRKYLYCPFRFFRGDRDCISCRQIPYISVISNRRVKKIVHH</sequence>
<proteinExistence type="predicted"/>
<accession>A0A0N4WI04</accession>
<name>A0A0N4WI04_HAEPC</name>
<dbReference type="WBParaSite" id="HPLM_0001055501-mRNA-1">
    <property type="protein sequence ID" value="HPLM_0001055501-mRNA-1"/>
    <property type="gene ID" value="HPLM_0001055501"/>
</dbReference>
<organism evidence="3">
    <name type="scientific">Haemonchus placei</name>
    <name type="common">Barber's pole worm</name>
    <dbReference type="NCBI Taxonomy" id="6290"/>
    <lineage>
        <taxon>Eukaryota</taxon>
        <taxon>Metazoa</taxon>
        <taxon>Ecdysozoa</taxon>
        <taxon>Nematoda</taxon>
        <taxon>Chromadorea</taxon>
        <taxon>Rhabditida</taxon>
        <taxon>Rhabditina</taxon>
        <taxon>Rhabditomorpha</taxon>
        <taxon>Strongyloidea</taxon>
        <taxon>Trichostrongylidae</taxon>
        <taxon>Haemonchus</taxon>
    </lineage>
</organism>
<gene>
    <name evidence="1" type="ORF">HPLM_LOCUS10547</name>
</gene>
<evidence type="ECO:0000313" key="3">
    <source>
        <dbReference type="WBParaSite" id="HPLM_0001055501-mRNA-1"/>
    </source>
</evidence>
<protein>
    <submittedName>
        <fullName evidence="3">Secreted protein</fullName>
    </submittedName>
</protein>
<dbReference type="AlphaFoldDB" id="A0A0N4WI04"/>